<evidence type="ECO:0000256" key="1">
    <source>
        <dbReference type="ARBA" id="ARBA00004245"/>
    </source>
</evidence>
<protein>
    <recommendedName>
        <fullName evidence="6">BAR domain-containing protein</fullName>
    </recommendedName>
</protein>
<feature type="region of interest" description="Disordered" evidence="4">
    <location>
        <begin position="726"/>
        <end position="760"/>
    </location>
</feature>
<feature type="compositionally biased region" description="Low complexity" evidence="4">
    <location>
        <begin position="903"/>
        <end position="921"/>
    </location>
</feature>
<keyword evidence="5" id="KW-1133">Transmembrane helix</keyword>
<evidence type="ECO:0000256" key="2">
    <source>
        <dbReference type="ARBA" id="ARBA00022490"/>
    </source>
</evidence>
<dbReference type="InterPro" id="IPR048540">
    <property type="entry name" value="Rrn7_cyclin_N"/>
</dbReference>
<evidence type="ECO:0000256" key="5">
    <source>
        <dbReference type="SAM" id="Phobius"/>
    </source>
</evidence>
<feature type="compositionally biased region" description="Pro residues" evidence="4">
    <location>
        <begin position="734"/>
        <end position="749"/>
    </location>
</feature>
<dbReference type="OrthoDB" id="446293at2759"/>
<keyword evidence="3" id="KW-0206">Cytoskeleton</keyword>
<organism evidence="7 8">
    <name type="scientific">Mycena chlorophos</name>
    <name type="common">Agaric fungus</name>
    <name type="synonym">Agaricus chlorophos</name>
    <dbReference type="NCBI Taxonomy" id="658473"/>
    <lineage>
        <taxon>Eukaryota</taxon>
        <taxon>Fungi</taxon>
        <taxon>Dikarya</taxon>
        <taxon>Basidiomycota</taxon>
        <taxon>Agaricomycotina</taxon>
        <taxon>Agaricomycetes</taxon>
        <taxon>Agaricomycetidae</taxon>
        <taxon>Agaricales</taxon>
        <taxon>Marasmiineae</taxon>
        <taxon>Mycenaceae</taxon>
        <taxon>Mycena</taxon>
    </lineage>
</organism>
<feature type="compositionally biased region" description="Basic and acidic residues" evidence="4">
    <location>
        <begin position="795"/>
        <end position="839"/>
    </location>
</feature>
<evidence type="ECO:0000256" key="4">
    <source>
        <dbReference type="SAM" id="MobiDB-lite"/>
    </source>
</evidence>
<dbReference type="GO" id="GO:1990528">
    <property type="term" value="C:Rvs161p-Rvs167p complex"/>
    <property type="evidence" value="ECO:0007669"/>
    <property type="project" value="TreeGrafter"/>
</dbReference>
<keyword evidence="8" id="KW-1185">Reference proteome</keyword>
<evidence type="ECO:0000259" key="6">
    <source>
        <dbReference type="PROSITE" id="PS51021"/>
    </source>
</evidence>
<proteinExistence type="predicted"/>
<dbReference type="Gene3D" id="1.20.1270.60">
    <property type="entry name" value="Arfaptin homology (AH) domain/BAR domain"/>
    <property type="match status" value="1"/>
</dbReference>
<dbReference type="CDD" id="cd07591">
    <property type="entry name" value="BAR_Rvs161p"/>
    <property type="match status" value="1"/>
</dbReference>
<dbReference type="Pfam" id="PF20645">
    <property type="entry name" value="Rrn7_cyclin_C"/>
    <property type="match status" value="1"/>
</dbReference>
<dbReference type="Pfam" id="PF03114">
    <property type="entry name" value="BAR"/>
    <property type="match status" value="1"/>
</dbReference>
<evidence type="ECO:0000256" key="3">
    <source>
        <dbReference type="ARBA" id="ARBA00023212"/>
    </source>
</evidence>
<dbReference type="SUPFAM" id="SSF103657">
    <property type="entry name" value="BAR/IMD domain-like"/>
    <property type="match status" value="1"/>
</dbReference>
<dbReference type="GO" id="GO:0043332">
    <property type="term" value="C:mating projection tip"/>
    <property type="evidence" value="ECO:0007669"/>
    <property type="project" value="TreeGrafter"/>
</dbReference>
<dbReference type="GO" id="GO:0008289">
    <property type="term" value="F:lipid binding"/>
    <property type="evidence" value="ECO:0007669"/>
    <property type="project" value="TreeGrafter"/>
</dbReference>
<feature type="region of interest" description="Disordered" evidence="4">
    <location>
        <begin position="393"/>
        <end position="533"/>
    </location>
</feature>
<dbReference type="EMBL" id="JACAZE010000022">
    <property type="protein sequence ID" value="KAF7292398.1"/>
    <property type="molecule type" value="Genomic_DNA"/>
</dbReference>
<dbReference type="PANTHER" id="PTHR47174:SF3">
    <property type="entry name" value="BRIDGING INTEGRATOR 3"/>
    <property type="match status" value="1"/>
</dbReference>
<dbReference type="Pfam" id="PF20644">
    <property type="entry name" value="Rrn7_cyclin_N"/>
    <property type="match status" value="1"/>
</dbReference>
<dbReference type="Proteomes" id="UP000613580">
    <property type="component" value="Unassembled WGS sequence"/>
</dbReference>
<dbReference type="GO" id="GO:0006897">
    <property type="term" value="P:endocytosis"/>
    <property type="evidence" value="ECO:0007669"/>
    <property type="project" value="InterPro"/>
</dbReference>
<accession>A0A8H6VW73</accession>
<dbReference type="GO" id="GO:0097320">
    <property type="term" value="P:plasma membrane tubulation"/>
    <property type="evidence" value="ECO:0007669"/>
    <property type="project" value="TreeGrafter"/>
</dbReference>
<name>A0A8H6VW73_MYCCL</name>
<feature type="region of interest" description="Disordered" evidence="4">
    <location>
        <begin position="795"/>
        <end position="967"/>
    </location>
</feature>
<feature type="transmembrane region" description="Helical" evidence="5">
    <location>
        <begin position="216"/>
        <end position="237"/>
    </location>
</feature>
<feature type="compositionally biased region" description="Low complexity" evidence="4">
    <location>
        <begin position="861"/>
        <end position="872"/>
    </location>
</feature>
<dbReference type="GO" id="GO:0007015">
    <property type="term" value="P:actin filament organization"/>
    <property type="evidence" value="ECO:0007669"/>
    <property type="project" value="InterPro"/>
</dbReference>
<dbReference type="InterPro" id="IPR037429">
    <property type="entry name" value="Rvs161/Hob3_BAR"/>
</dbReference>
<feature type="compositionally biased region" description="Basic and acidic residues" evidence="4">
    <location>
        <begin position="393"/>
        <end position="407"/>
    </location>
</feature>
<dbReference type="GO" id="GO:0030479">
    <property type="term" value="C:actin cortical patch"/>
    <property type="evidence" value="ECO:0007669"/>
    <property type="project" value="TreeGrafter"/>
</dbReference>
<feature type="compositionally biased region" description="Acidic residues" evidence="4">
    <location>
        <begin position="515"/>
        <end position="530"/>
    </location>
</feature>
<dbReference type="PANTHER" id="PTHR47174">
    <property type="entry name" value="BRIDGING INTEGRATOR 3"/>
    <property type="match status" value="1"/>
</dbReference>
<dbReference type="FunFam" id="1.20.1270.60:FF:000014">
    <property type="entry name" value="Protein hob3, variant"/>
    <property type="match status" value="1"/>
</dbReference>
<dbReference type="InterPro" id="IPR048538">
    <property type="entry name" value="Rrn7_cyclin_C"/>
</dbReference>
<keyword evidence="5" id="KW-0472">Membrane</keyword>
<dbReference type="SMART" id="SM00721">
    <property type="entry name" value="BAR"/>
    <property type="match status" value="1"/>
</dbReference>
<dbReference type="AlphaFoldDB" id="A0A8H6VW73"/>
<dbReference type="InterPro" id="IPR027267">
    <property type="entry name" value="AH/BAR_dom_sf"/>
</dbReference>
<feature type="domain" description="BAR" evidence="6">
    <location>
        <begin position="999"/>
        <end position="1222"/>
    </location>
</feature>
<keyword evidence="2" id="KW-0963">Cytoplasm</keyword>
<dbReference type="PROSITE" id="PS51021">
    <property type="entry name" value="BAR"/>
    <property type="match status" value="1"/>
</dbReference>
<evidence type="ECO:0000313" key="8">
    <source>
        <dbReference type="Proteomes" id="UP000613580"/>
    </source>
</evidence>
<gene>
    <name evidence="7" type="ORF">HMN09_01223900</name>
</gene>
<dbReference type="InterPro" id="IPR004148">
    <property type="entry name" value="BAR_dom"/>
</dbReference>
<feature type="compositionally biased region" description="Low complexity" evidence="4">
    <location>
        <begin position="408"/>
        <end position="442"/>
    </location>
</feature>
<comment type="caution">
    <text evidence="7">The sequence shown here is derived from an EMBL/GenBank/DDBJ whole genome shotgun (WGS) entry which is preliminary data.</text>
</comment>
<dbReference type="GO" id="GO:0051666">
    <property type="term" value="P:actin cortical patch localization"/>
    <property type="evidence" value="ECO:0007669"/>
    <property type="project" value="InterPro"/>
</dbReference>
<comment type="subcellular location">
    <subcellularLocation>
        <location evidence="1">Cytoplasm</location>
        <location evidence="1">Cytoskeleton</location>
    </subcellularLocation>
</comment>
<dbReference type="GO" id="GO:0031097">
    <property type="term" value="C:medial cortex"/>
    <property type="evidence" value="ECO:0007669"/>
    <property type="project" value="TreeGrafter"/>
</dbReference>
<reference evidence="7" key="1">
    <citation type="submission" date="2020-05" db="EMBL/GenBank/DDBJ databases">
        <title>Mycena genomes resolve the evolution of fungal bioluminescence.</title>
        <authorList>
            <person name="Tsai I.J."/>
        </authorList>
    </citation>
    <scope>NUCLEOTIDE SEQUENCE</scope>
    <source>
        <strain evidence="7">110903Hualien_Pintung</strain>
    </source>
</reference>
<sequence length="1246" mass="139933">MARRCPVCRSKQWHKEPSSGLIACSEGHILQNYRNESSEMEGAPRHQLKKRTLKKEGKKRKIADSKLLHGNKGRFFYFQCLQLVLRHQVAVLMEKWALPSEFEVVCKDLWTLHLSLLQDPIPEDMADESGEEELELVENSDMLPTIAEDLPGIKILTDDDESSEGYPENDAEIDQLLAENSESESEKDDENADTTYIEGELKRKKKQRHRRHQHELVTNTLAVLVLAFWTLRIPILYRDLLDLVQAYEVPYLDILRILPADMVLRLNKANLQALTPPNAPSTLDLHDVVSSLARRMHETYGVLTPEANAAPILWRVVSQCFGGNPTLYKLAKRLAARLSLSLTLHHSLAPPLRRVKDWDPESHKFDNIAPELAFAATCVIVLKLVYGFDGQQRRDKDKDVSKPDVRRSTTVLTPIPTTPILSSGSEPASSASSNGSASLQTPEPDEEPRTTPTKRSWTTWLGKKGTIKRSRPPIPVDDEWVDPMPQWQPSQPAPILKPPPPSRPLPPPRIVTDVDSVEDASDDDSDSDDEPMPHLQKTVKYIQNSLIPPLWAPSPFARPAGTPLYPRSANGPRALPVRNTLQVAMHKTRLLRRLHDTDQSTRPAQLSLLPFASHPPPPTTHPDQSPTLPWYHIRAPPSTMTISDTSAGLRRWMSRPCFEERFAVWFPDEGGHVVSQPVQGSAAAVAELEYSPSLEAIIGFDPSPVLEESPTVGTAVANSTLVPSPLRNSALKPSTPPVSPVEPPAPGPAPTTSRVHFAEDDKDDVIPLGYALRMKKRREEKAKFLRAEQERRAFEMEKAKQEAERRKRELERKQWEDEKRAWEREKKAMEEERKKRIYAEEVASTRARREHQRAGGGYGVGSSMLGSSSSTSLRDERKRTETNTYSRPVHDQRRQASEPAQASTPSSSPHTSSPSSSRPPSVHQTGRNSSRPPSVHSSSEEFRPPAVKRGSMASLPGKPTASERSSMYSLWSSSNPALMPPVPQMPIIKKSFNRAGTTLLQKTGQIERTIDREFADEEAKYKTFEKECQALQKDSKSYWDAMRAMTAAQTRIAETLETFYGSSDRTSEGAMAGHAYKRSVDDLDGGFGRELDGPYRTTISEPLGKMCAYFPVVNEHISKRNKKLLDYDAARSKVRKLVDKPSEDPTKLPKAQQEHDEAKEVFDLLNDQLVAELPQLLDLRVPYFDPSFEAMIRMQSKFAEEGYEKLSGVQRYFADTIRDDYAAGQLDAQVESVLQEMRELSICGAN</sequence>
<keyword evidence="5" id="KW-0812">Transmembrane</keyword>
<feature type="compositionally biased region" description="Pro residues" evidence="4">
    <location>
        <begin position="491"/>
        <end position="509"/>
    </location>
</feature>
<dbReference type="InterPro" id="IPR046982">
    <property type="entry name" value="BIN3/RVS161-like"/>
</dbReference>
<evidence type="ECO:0000313" key="7">
    <source>
        <dbReference type="EMBL" id="KAF7292398.1"/>
    </source>
</evidence>